<evidence type="ECO:0000313" key="2">
    <source>
        <dbReference type="EMBL" id="TNJ36268.1"/>
    </source>
</evidence>
<keyword evidence="1" id="KW-0812">Transmembrane</keyword>
<evidence type="ECO:0000256" key="1">
    <source>
        <dbReference type="SAM" id="Phobius"/>
    </source>
</evidence>
<feature type="transmembrane region" description="Helical" evidence="1">
    <location>
        <begin position="117"/>
        <end position="140"/>
    </location>
</feature>
<organism evidence="2 3">
    <name type="scientific">Prosthecochloris vibrioformis</name>
    <name type="common">Chlorobium vibrioforme</name>
    <dbReference type="NCBI Taxonomy" id="1098"/>
    <lineage>
        <taxon>Bacteria</taxon>
        <taxon>Pseudomonadati</taxon>
        <taxon>Chlorobiota</taxon>
        <taxon>Chlorobiia</taxon>
        <taxon>Chlorobiales</taxon>
        <taxon>Chlorobiaceae</taxon>
        <taxon>Prosthecochloris</taxon>
    </lineage>
</organism>
<feature type="transmembrane region" description="Helical" evidence="1">
    <location>
        <begin position="54"/>
        <end position="74"/>
    </location>
</feature>
<sequence length="156" mass="17005">MLARLQTLFLALTALLAIASSFLPFWYFSAGETILLSDFAPVAEAGIVHTITLYLSSVFSPLTALIALTAIVLFKNRKQQALLANIAMLLFVIDLLTGLTAAHFLNSWLQATMQDSVIQHAPGAGLFVICPEPLFLWLALKGIAKDEKIATAYKRL</sequence>
<comment type="caution">
    <text evidence="2">The sequence shown here is derived from an EMBL/GenBank/DDBJ whole genome shotgun (WGS) entry which is preliminary data.</text>
</comment>
<name>A0A5C4RZC5_PROVB</name>
<dbReference type="EMBL" id="VDCI01000007">
    <property type="protein sequence ID" value="TNJ36268.1"/>
    <property type="molecule type" value="Genomic_DNA"/>
</dbReference>
<dbReference type="Pfam" id="PF14126">
    <property type="entry name" value="DUF4293"/>
    <property type="match status" value="1"/>
</dbReference>
<keyword evidence="3" id="KW-1185">Reference proteome</keyword>
<reference evidence="2 3" key="1">
    <citation type="submission" date="2019-05" db="EMBL/GenBank/DDBJ databases">
        <title>Draft Whole-Genome sequence of the green sulfur bacterium Prosthecochloris vibrioformis DSM 260.</title>
        <authorList>
            <person name="Meyer T.E."/>
            <person name="Kyndt J.A."/>
        </authorList>
    </citation>
    <scope>NUCLEOTIDE SEQUENCE [LARGE SCALE GENOMIC DNA]</scope>
    <source>
        <strain evidence="2 3">DSM 260</strain>
    </source>
</reference>
<keyword evidence="1" id="KW-1133">Transmembrane helix</keyword>
<protein>
    <submittedName>
        <fullName evidence="2">DUF4293 family protein</fullName>
    </submittedName>
</protein>
<dbReference type="AlphaFoldDB" id="A0A5C4RZC5"/>
<dbReference type="InterPro" id="IPR025635">
    <property type="entry name" value="DUF4293"/>
</dbReference>
<proteinExistence type="predicted"/>
<feature type="transmembrane region" description="Helical" evidence="1">
    <location>
        <begin position="81"/>
        <end position="105"/>
    </location>
</feature>
<accession>A0A5C4RZC5</accession>
<evidence type="ECO:0000313" key="3">
    <source>
        <dbReference type="Proteomes" id="UP000309544"/>
    </source>
</evidence>
<keyword evidence="1" id="KW-0472">Membrane</keyword>
<gene>
    <name evidence="2" type="ORF">FGF68_08300</name>
</gene>
<dbReference type="Proteomes" id="UP000309544">
    <property type="component" value="Unassembled WGS sequence"/>
</dbReference>